<dbReference type="AlphaFoldDB" id="A0A422NXA9"/>
<comment type="caution">
    <text evidence="2">The sequence shown here is derived from an EMBL/GenBank/DDBJ whole genome shotgun (WGS) entry which is preliminary data.</text>
</comment>
<evidence type="ECO:0000256" key="1">
    <source>
        <dbReference type="SAM" id="MobiDB-lite"/>
    </source>
</evidence>
<organism evidence="2 3">
    <name type="scientific">Trypanosoma rangeli</name>
    <dbReference type="NCBI Taxonomy" id="5698"/>
    <lineage>
        <taxon>Eukaryota</taxon>
        <taxon>Discoba</taxon>
        <taxon>Euglenozoa</taxon>
        <taxon>Kinetoplastea</taxon>
        <taxon>Metakinetoplastina</taxon>
        <taxon>Trypanosomatida</taxon>
        <taxon>Trypanosomatidae</taxon>
        <taxon>Trypanosoma</taxon>
        <taxon>Herpetosoma</taxon>
    </lineage>
</organism>
<feature type="region of interest" description="Disordered" evidence="1">
    <location>
        <begin position="83"/>
        <end position="115"/>
    </location>
</feature>
<dbReference type="GeneID" id="40325720"/>
<name>A0A422NXA9_TRYRA</name>
<protein>
    <submittedName>
        <fullName evidence="2">Uncharacterized protein</fullName>
    </submittedName>
</protein>
<feature type="compositionally biased region" description="Polar residues" evidence="1">
    <location>
        <begin position="100"/>
        <end position="115"/>
    </location>
</feature>
<evidence type="ECO:0000313" key="3">
    <source>
        <dbReference type="Proteomes" id="UP000283634"/>
    </source>
</evidence>
<dbReference type="Proteomes" id="UP000283634">
    <property type="component" value="Unassembled WGS sequence"/>
</dbReference>
<proteinExistence type="predicted"/>
<gene>
    <name evidence="2" type="ORF">TraAM80_01787</name>
</gene>
<evidence type="ECO:0000313" key="2">
    <source>
        <dbReference type="EMBL" id="RNF10049.1"/>
    </source>
</evidence>
<reference evidence="2 3" key="1">
    <citation type="journal article" date="2018" name="BMC Genomics">
        <title>Genomic comparison of Trypanosoma conorhini and Trypanosoma rangeli to Trypanosoma cruzi strains of high and low virulence.</title>
        <authorList>
            <person name="Bradwell K.R."/>
            <person name="Koparde V.N."/>
            <person name="Matveyev A.V."/>
            <person name="Serrano M.G."/>
            <person name="Alves J.M."/>
            <person name="Parikh H."/>
            <person name="Huang B."/>
            <person name="Lee V."/>
            <person name="Espinosa-Alvarez O."/>
            <person name="Ortiz P.A."/>
            <person name="Costa-Martins A.G."/>
            <person name="Teixeira M.M."/>
            <person name="Buck G.A."/>
        </authorList>
    </citation>
    <scope>NUCLEOTIDE SEQUENCE [LARGE SCALE GENOMIC DNA]</scope>
    <source>
        <strain evidence="2 3">AM80</strain>
    </source>
</reference>
<dbReference type="RefSeq" id="XP_029241322.1">
    <property type="nucleotide sequence ID" value="XM_029378815.1"/>
</dbReference>
<sequence length="115" mass="13348">MQHRRKRACDANCPKWSLWSDQLVVIIRRFDGWNTAHKIGRHGVEAETHPWRHIRVAAPKHCGNAHPARYLFAKKMYQQYKEKKTRKTRRCTSHDAVSSGGLNTLSNNAPFNLSN</sequence>
<keyword evidence="3" id="KW-1185">Reference proteome</keyword>
<dbReference type="EMBL" id="MKGL01000038">
    <property type="protein sequence ID" value="RNF10049.1"/>
    <property type="molecule type" value="Genomic_DNA"/>
</dbReference>
<accession>A0A422NXA9</accession>